<dbReference type="PROSITE" id="PS51257">
    <property type="entry name" value="PROKAR_LIPOPROTEIN"/>
    <property type="match status" value="1"/>
</dbReference>
<accession>A0A0A2STY9</accession>
<reference evidence="1 2" key="1">
    <citation type="submission" date="2014-05" db="EMBL/GenBank/DDBJ databases">
        <authorList>
            <person name="Rizzardi K."/>
            <person name="Winiecka-Krusnell J."/>
            <person name="Ramliden M."/>
            <person name="Alm E."/>
            <person name="Andersson S."/>
            <person name="Byfors S."/>
        </authorList>
    </citation>
    <scope>NUCLEOTIDE SEQUENCE [LARGE SCALE GENOMIC DNA]</scope>
    <source>
        <strain evidence="1 2">LEGN</strain>
    </source>
</reference>
<dbReference type="RefSeq" id="WP_035890433.1">
    <property type="nucleotide sequence ID" value="NZ_JNCF01000037.1"/>
</dbReference>
<sequence length="127" mass="14859">MNKYLVIILIALGLVSCQFKKDEQYYRSHPSELQKALKLCPNKQPDELNCQQLEEIGRRMNNLAYQLQRSPQEFGNKILDLQQVIAKQQMEIAKKNTNTELQDSLEKNQEELAYYLAVVKWLESPES</sequence>
<dbReference type="AlphaFoldDB" id="A0A0A2STY9"/>
<evidence type="ECO:0000313" key="2">
    <source>
        <dbReference type="Proteomes" id="UP000054422"/>
    </source>
</evidence>
<evidence type="ECO:0000313" key="1">
    <source>
        <dbReference type="EMBL" id="KGP62864.1"/>
    </source>
</evidence>
<evidence type="ECO:0008006" key="3">
    <source>
        <dbReference type="Google" id="ProtNLM"/>
    </source>
</evidence>
<gene>
    <name evidence="1" type="ORF">EP47_05195</name>
</gene>
<dbReference type="STRING" id="1498499.EP47_05195"/>
<dbReference type="Proteomes" id="UP000054422">
    <property type="component" value="Unassembled WGS sequence"/>
</dbReference>
<protein>
    <recommendedName>
        <fullName evidence="3">Secreted endonuclease</fullName>
    </recommendedName>
</protein>
<keyword evidence="2" id="KW-1185">Reference proteome</keyword>
<dbReference type="OrthoDB" id="5647842at2"/>
<comment type="caution">
    <text evidence="1">The sequence shown here is derived from an EMBL/GenBank/DDBJ whole genome shotgun (WGS) entry which is preliminary data.</text>
</comment>
<dbReference type="NCBIfam" id="NF033894">
    <property type="entry name" value="Eex_IncN"/>
    <property type="match status" value="1"/>
</dbReference>
<name>A0A0A2STY9_9GAMM</name>
<organism evidence="1 2">
    <name type="scientific">Legionella norrlandica</name>
    <dbReference type="NCBI Taxonomy" id="1498499"/>
    <lineage>
        <taxon>Bacteria</taxon>
        <taxon>Pseudomonadati</taxon>
        <taxon>Pseudomonadota</taxon>
        <taxon>Gammaproteobacteria</taxon>
        <taxon>Legionellales</taxon>
        <taxon>Legionellaceae</taxon>
        <taxon>Legionella</taxon>
    </lineage>
</organism>
<proteinExistence type="predicted"/>
<dbReference type="InterPro" id="IPR047937">
    <property type="entry name" value="Eex_IncN-like"/>
</dbReference>
<dbReference type="EMBL" id="JNCF01000037">
    <property type="protein sequence ID" value="KGP62864.1"/>
    <property type="molecule type" value="Genomic_DNA"/>
</dbReference>